<dbReference type="Gene3D" id="1.10.20.10">
    <property type="entry name" value="Histone, subunit A"/>
    <property type="match status" value="1"/>
</dbReference>
<reference evidence="1 2" key="1">
    <citation type="journal article" date="2022" name="Nat. Ecol. Evol.">
        <title>A masculinizing supergene underlies an exaggerated male reproductive morph in a spider.</title>
        <authorList>
            <person name="Hendrickx F."/>
            <person name="De Corte Z."/>
            <person name="Sonet G."/>
            <person name="Van Belleghem S.M."/>
            <person name="Kostlbacher S."/>
            <person name="Vangestel C."/>
        </authorList>
    </citation>
    <scope>NUCLEOTIDE SEQUENCE [LARGE SCALE GENOMIC DNA]</scope>
    <source>
        <strain evidence="1">W744_W776</strain>
    </source>
</reference>
<name>A0AAV6TYZ0_9ARAC</name>
<proteinExistence type="predicted"/>
<keyword evidence="2" id="KW-1185">Reference proteome</keyword>
<dbReference type="GO" id="GO:0046982">
    <property type="term" value="F:protein heterodimerization activity"/>
    <property type="evidence" value="ECO:0007669"/>
    <property type="project" value="InterPro"/>
</dbReference>
<gene>
    <name evidence="1" type="ORF">JTE90_005733</name>
</gene>
<evidence type="ECO:0000313" key="1">
    <source>
        <dbReference type="EMBL" id="KAG8176991.1"/>
    </source>
</evidence>
<dbReference type="InterPro" id="IPR009072">
    <property type="entry name" value="Histone-fold"/>
</dbReference>
<evidence type="ECO:0008006" key="3">
    <source>
        <dbReference type="Google" id="ProtNLM"/>
    </source>
</evidence>
<evidence type="ECO:0000313" key="2">
    <source>
        <dbReference type="Proteomes" id="UP000827092"/>
    </source>
</evidence>
<dbReference type="EMBL" id="JAFNEN010000831">
    <property type="protein sequence ID" value="KAG8176991.1"/>
    <property type="molecule type" value="Genomic_DNA"/>
</dbReference>
<dbReference type="SUPFAM" id="SSF47113">
    <property type="entry name" value="Histone-fold"/>
    <property type="match status" value="1"/>
</dbReference>
<comment type="caution">
    <text evidence="1">The sequence shown here is derived from an EMBL/GenBank/DDBJ whole genome shotgun (WGS) entry which is preliminary data.</text>
</comment>
<dbReference type="Proteomes" id="UP000827092">
    <property type="component" value="Unassembled WGS sequence"/>
</dbReference>
<organism evidence="1 2">
    <name type="scientific">Oedothorax gibbosus</name>
    <dbReference type="NCBI Taxonomy" id="931172"/>
    <lineage>
        <taxon>Eukaryota</taxon>
        <taxon>Metazoa</taxon>
        <taxon>Ecdysozoa</taxon>
        <taxon>Arthropoda</taxon>
        <taxon>Chelicerata</taxon>
        <taxon>Arachnida</taxon>
        <taxon>Araneae</taxon>
        <taxon>Araneomorphae</taxon>
        <taxon>Entelegynae</taxon>
        <taxon>Araneoidea</taxon>
        <taxon>Linyphiidae</taxon>
        <taxon>Erigoninae</taxon>
        <taxon>Oedothorax</taxon>
    </lineage>
</organism>
<accession>A0AAV6TYZ0</accession>
<dbReference type="AlphaFoldDB" id="A0AAV6TYZ0"/>
<sequence length="89" mass="9890">MPIKTRQLNRAILPVKEIQKAIQKLDKNSQMNVAVYISGVEEYILAEIIQKAIIVARMKGSTEISKTDLVEAIDGDSDLKELLGKHVEG</sequence>
<protein>
    <recommendedName>
        <fullName evidence="3">Histone H2A</fullName>
    </recommendedName>
</protein>